<keyword evidence="3" id="KW-1185">Reference proteome</keyword>
<evidence type="ECO:0000259" key="1">
    <source>
        <dbReference type="Pfam" id="PF13276"/>
    </source>
</evidence>
<dbReference type="InterPro" id="IPR050900">
    <property type="entry name" value="Transposase_IS3/IS150/IS904"/>
</dbReference>
<feature type="domain" description="HTH-like" evidence="1">
    <location>
        <begin position="12"/>
        <end position="69"/>
    </location>
</feature>
<reference evidence="2 3" key="1">
    <citation type="submission" date="2023-06" db="EMBL/GenBank/DDBJ databases">
        <title>Influencing factors and mechanism of Cr(VI) reduction by facultative anaerobic Exiguobacterium sp. PY14.</title>
        <authorList>
            <person name="Zou L."/>
        </authorList>
    </citation>
    <scope>NUCLEOTIDE SEQUENCE [LARGE SCALE GENOMIC DNA]</scope>
    <source>
        <strain evidence="2 3">PY14</strain>
    </source>
</reference>
<dbReference type="EMBL" id="JASWER010000005">
    <property type="protein sequence ID" value="MDL5377093.1"/>
    <property type="molecule type" value="Genomic_DNA"/>
</dbReference>
<name>A0ABT7MPI9_9BACL</name>
<dbReference type="Proteomes" id="UP001230807">
    <property type="component" value="Unassembled WGS sequence"/>
</dbReference>
<evidence type="ECO:0000313" key="3">
    <source>
        <dbReference type="Proteomes" id="UP001230807"/>
    </source>
</evidence>
<dbReference type="PANTHER" id="PTHR46889">
    <property type="entry name" value="TRANSPOSASE INSF FOR INSERTION SEQUENCE IS3B-RELATED"/>
    <property type="match status" value="1"/>
</dbReference>
<dbReference type="PANTHER" id="PTHR46889:SF5">
    <property type="entry name" value="INTEGRASE PROTEIN"/>
    <property type="match status" value="1"/>
</dbReference>
<accession>A0ABT7MPI9</accession>
<protein>
    <submittedName>
        <fullName evidence="2">IS3 family transposase</fullName>
    </submittedName>
</protein>
<comment type="caution">
    <text evidence="2">The sequence shown here is derived from an EMBL/GenBank/DDBJ whole genome shotgun (WGS) entry which is preliminary data.</text>
</comment>
<gene>
    <name evidence="2" type="ORF">QR695_08715</name>
</gene>
<dbReference type="RefSeq" id="WP_214718422.1">
    <property type="nucleotide sequence ID" value="NZ_CP183077.1"/>
</dbReference>
<sequence length="96" mass="11753">MKHEPSAREIENRQILEELRSVHLEVKGIYGYRRMGMNLRRRFDRHINHKRVYRLMEAGGLRCVIRRRKKKYVYSTPQQTAENLLNREFRADRPND</sequence>
<dbReference type="Pfam" id="PF13276">
    <property type="entry name" value="HTH_21"/>
    <property type="match status" value="1"/>
</dbReference>
<organism evidence="2 3">
    <name type="scientific">Exiguobacterium mexicanum</name>
    <dbReference type="NCBI Taxonomy" id="340146"/>
    <lineage>
        <taxon>Bacteria</taxon>
        <taxon>Bacillati</taxon>
        <taxon>Bacillota</taxon>
        <taxon>Bacilli</taxon>
        <taxon>Bacillales</taxon>
        <taxon>Bacillales Family XII. Incertae Sedis</taxon>
        <taxon>Exiguobacterium</taxon>
    </lineage>
</organism>
<evidence type="ECO:0000313" key="2">
    <source>
        <dbReference type="EMBL" id="MDL5377093.1"/>
    </source>
</evidence>
<dbReference type="InterPro" id="IPR025948">
    <property type="entry name" value="HTH-like_dom"/>
</dbReference>
<proteinExistence type="predicted"/>